<feature type="compositionally biased region" description="Basic and acidic residues" evidence="1">
    <location>
        <begin position="374"/>
        <end position="387"/>
    </location>
</feature>
<dbReference type="EMBL" id="BQNB010018672">
    <property type="protein sequence ID" value="GJT76991.1"/>
    <property type="molecule type" value="Genomic_DNA"/>
</dbReference>
<gene>
    <name evidence="2" type="ORF">Tco_1043716</name>
</gene>
<keyword evidence="3" id="KW-1185">Reference proteome</keyword>
<feature type="region of interest" description="Disordered" evidence="1">
    <location>
        <begin position="348"/>
        <end position="407"/>
    </location>
</feature>
<comment type="caution">
    <text evidence="2">The sequence shown here is derived from an EMBL/GenBank/DDBJ whole genome shotgun (WGS) entry which is preliminary data.</text>
</comment>
<evidence type="ECO:0000313" key="2">
    <source>
        <dbReference type="EMBL" id="GJT76991.1"/>
    </source>
</evidence>
<feature type="compositionally biased region" description="Pro residues" evidence="1">
    <location>
        <begin position="266"/>
        <end position="279"/>
    </location>
</feature>
<feature type="compositionally biased region" description="Basic and acidic residues" evidence="1">
    <location>
        <begin position="76"/>
        <end position="88"/>
    </location>
</feature>
<feature type="region of interest" description="Disordered" evidence="1">
    <location>
        <begin position="265"/>
        <end position="294"/>
    </location>
</feature>
<feature type="compositionally biased region" description="Basic and acidic residues" evidence="1">
    <location>
        <begin position="350"/>
        <end position="359"/>
    </location>
</feature>
<name>A0ABQ5GP33_9ASTR</name>
<accession>A0ABQ5GP33</accession>
<proteinExistence type="predicted"/>
<feature type="compositionally biased region" description="Polar residues" evidence="1">
    <location>
        <begin position="9"/>
        <end position="19"/>
    </location>
</feature>
<reference evidence="2" key="1">
    <citation type="journal article" date="2022" name="Int. J. Mol. Sci.">
        <title>Draft Genome of Tanacetum Coccineum: Genomic Comparison of Closely Related Tanacetum-Family Plants.</title>
        <authorList>
            <person name="Yamashiro T."/>
            <person name="Shiraishi A."/>
            <person name="Nakayama K."/>
            <person name="Satake H."/>
        </authorList>
    </citation>
    <scope>NUCLEOTIDE SEQUENCE</scope>
</reference>
<feature type="compositionally biased region" description="Acidic residues" evidence="1">
    <location>
        <begin position="56"/>
        <end position="75"/>
    </location>
</feature>
<protein>
    <submittedName>
        <fullName evidence="2">Uncharacterized protein</fullName>
    </submittedName>
</protein>
<dbReference type="Proteomes" id="UP001151760">
    <property type="component" value="Unassembled WGS sequence"/>
</dbReference>
<organism evidence="2 3">
    <name type="scientific">Tanacetum coccineum</name>
    <dbReference type="NCBI Taxonomy" id="301880"/>
    <lineage>
        <taxon>Eukaryota</taxon>
        <taxon>Viridiplantae</taxon>
        <taxon>Streptophyta</taxon>
        <taxon>Embryophyta</taxon>
        <taxon>Tracheophyta</taxon>
        <taxon>Spermatophyta</taxon>
        <taxon>Magnoliopsida</taxon>
        <taxon>eudicotyledons</taxon>
        <taxon>Gunneridae</taxon>
        <taxon>Pentapetalae</taxon>
        <taxon>asterids</taxon>
        <taxon>campanulids</taxon>
        <taxon>Asterales</taxon>
        <taxon>Asteraceae</taxon>
        <taxon>Asteroideae</taxon>
        <taxon>Anthemideae</taxon>
        <taxon>Anthemidinae</taxon>
        <taxon>Tanacetum</taxon>
    </lineage>
</organism>
<reference evidence="2" key="2">
    <citation type="submission" date="2022-01" db="EMBL/GenBank/DDBJ databases">
        <authorList>
            <person name="Yamashiro T."/>
            <person name="Shiraishi A."/>
            <person name="Satake H."/>
            <person name="Nakayama K."/>
        </authorList>
    </citation>
    <scope>NUCLEOTIDE SEQUENCE</scope>
</reference>
<evidence type="ECO:0000313" key="3">
    <source>
        <dbReference type="Proteomes" id="UP001151760"/>
    </source>
</evidence>
<sequence length="407" mass="44301">MRDFHETHPSGSGTVTKPTPSVIIKPSVTNEGTGVKPGVPDVTEEESSKSEAESWGNDDDDSNNDQDSGIEESDQDKDKEDDEKIKDDKEEEEEEIVKALSNDSDDEDETSITNKAKGNEDEEMDYTISLLYDDADIRMTDPVDADKGFIQEEGTDAAMTNVQQGNENPEISQVIEDAHVTLSTVPQKTEVPVSSSSRSSDLAAKFLKFSDIPTTEAEIVSPLDVPVHHEVPSQQTPTLLTVPVLVISESSPVISTVIPQSLQSFTPPPLLSTPTPPPTTEATNPPSTLPDFDPLHTQVTALVDEHLDAKLEATRDEFMDFLSKSLTIKSYDLDKSLFSTYGKVYSLKRSQKDKDKDEDPLAGSDRGLKKRKTSKDAEPTKGPKAKESQSGSSKGDKSQSKSSGKSV</sequence>
<feature type="region of interest" description="Disordered" evidence="1">
    <location>
        <begin position="1"/>
        <end position="123"/>
    </location>
</feature>
<evidence type="ECO:0000256" key="1">
    <source>
        <dbReference type="SAM" id="MobiDB-lite"/>
    </source>
</evidence>